<dbReference type="eggNOG" id="arCOG03078">
    <property type="taxonomic scope" value="Archaea"/>
</dbReference>
<feature type="transmembrane region" description="Helical" evidence="7">
    <location>
        <begin position="28"/>
        <end position="46"/>
    </location>
</feature>
<reference evidence="10 11" key="1">
    <citation type="journal article" date="2013" name="Genome Announc.">
        <title>Genome of the haloarchaeon Natronomonas moolapensis, a neutrophilic member of a previously haloalkaliphilic genus.</title>
        <authorList>
            <person name="Dyall-Smith M.L."/>
            <person name="Pfeiffer F."/>
            <person name="Oberwinkler T."/>
            <person name="Klee K."/>
            <person name="Rampp M."/>
            <person name="Palm P."/>
            <person name="Gross K."/>
            <person name="Schuster S.C."/>
            <person name="Oesterhelt D."/>
        </authorList>
    </citation>
    <scope>NUCLEOTIDE SEQUENCE [LARGE SCALE GENOMIC DNA]</scope>
    <source>
        <strain evidence="11">DSM 18674 / JCM 14361 / 8.8.11</strain>
    </source>
</reference>
<feature type="transmembrane region" description="Helical" evidence="7">
    <location>
        <begin position="83"/>
        <end position="104"/>
    </location>
</feature>
<dbReference type="PANTHER" id="PTHR43373">
    <property type="entry name" value="NA(+)/H(+) ANTIPORTER SUBUNIT"/>
    <property type="match status" value="1"/>
</dbReference>
<keyword evidence="5 7" id="KW-1133">Transmembrane helix</keyword>
<dbReference type="EMBL" id="HF582854">
    <property type="protein sequence ID" value="CCQ35656.1"/>
    <property type="molecule type" value="Genomic_DNA"/>
</dbReference>
<feature type="domain" description="MrpA C-terminal/MbhE" evidence="9">
    <location>
        <begin position="131"/>
        <end position="181"/>
    </location>
</feature>
<evidence type="ECO:0000256" key="3">
    <source>
        <dbReference type="ARBA" id="ARBA00022475"/>
    </source>
</evidence>
<keyword evidence="2" id="KW-0813">Transport</keyword>
<evidence type="ECO:0000256" key="1">
    <source>
        <dbReference type="ARBA" id="ARBA00004651"/>
    </source>
</evidence>
<evidence type="ECO:0000256" key="6">
    <source>
        <dbReference type="ARBA" id="ARBA00023136"/>
    </source>
</evidence>
<keyword evidence="3" id="KW-1003">Cell membrane</keyword>
<dbReference type="HOGENOM" id="CLU_102546_0_0_2"/>
<proteinExistence type="predicted"/>
<dbReference type="OrthoDB" id="99605at2157"/>
<sequence>MSAVGLTLAAFVLVTAVATALLRDTLAVIIVFAAYSLGMALLYTLLLAPDVGITEAAIGAGVTTILLLVTITKTTRPGAEEIFAGINWPAATVSAGLGVVLLAISGAIPAENFLGGTTPVTGAAGTPGAGVTGHYLAESYHQTGVHNSVTAVLASYRGFDTFGEAVVVFAAGVAVVLVLHRGEFL</sequence>
<evidence type="ECO:0000259" key="8">
    <source>
        <dbReference type="Pfam" id="PF13244"/>
    </source>
</evidence>
<dbReference type="Pfam" id="PF20501">
    <property type="entry name" value="MbhE"/>
    <property type="match status" value="1"/>
</dbReference>
<evidence type="ECO:0000256" key="4">
    <source>
        <dbReference type="ARBA" id="ARBA00022692"/>
    </source>
</evidence>
<dbReference type="InterPro" id="IPR025383">
    <property type="entry name" value="MrpA_C/MbhD"/>
</dbReference>
<gene>
    <name evidence="10" type="primary">mrpB1</name>
    <name evidence="10" type="ordered locus">Nmlp_1453</name>
</gene>
<evidence type="ECO:0000313" key="10">
    <source>
        <dbReference type="EMBL" id="CCQ35656.1"/>
    </source>
</evidence>
<dbReference type="InterPro" id="IPR046806">
    <property type="entry name" value="MrpA_C/MbhE"/>
</dbReference>
<name>M1XNU5_NATM8</name>
<keyword evidence="6 7" id="KW-0472">Membrane</keyword>
<feature type="domain" description="MrpA C-terminal/MbhD" evidence="8">
    <location>
        <begin position="10"/>
        <end position="75"/>
    </location>
</feature>
<organism evidence="10 11">
    <name type="scientific">Natronomonas moolapensis (strain DSM 18674 / CECT 7526 / JCM 14361 / 8.8.11)</name>
    <dbReference type="NCBI Taxonomy" id="268739"/>
    <lineage>
        <taxon>Archaea</taxon>
        <taxon>Methanobacteriati</taxon>
        <taxon>Methanobacteriota</taxon>
        <taxon>Stenosarchaea group</taxon>
        <taxon>Halobacteria</taxon>
        <taxon>Halobacteriales</taxon>
        <taxon>Natronomonadaceae</taxon>
        <taxon>Natronomonas</taxon>
    </lineage>
</organism>
<dbReference type="InterPro" id="IPR050616">
    <property type="entry name" value="CPA3_Na-H_Antiporter_A"/>
</dbReference>
<feature type="transmembrane region" description="Helical" evidence="7">
    <location>
        <begin position="162"/>
        <end position="180"/>
    </location>
</feature>
<evidence type="ECO:0000256" key="2">
    <source>
        <dbReference type="ARBA" id="ARBA00022448"/>
    </source>
</evidence>
<dbReference type="PANTHER" id="PTHR43373:SF1">
    <property type="entry name" value="NA(+)_H(+) ANTIPORTER SUBUNIT A"/>
    <property type="match status" value="1"/>
</dbReference>
<evidence type="ECO:0000256" key="7">
    <source>
        <dbReference type="SAM" id="Phobius"/>
    </source>
</evidence>
<comment type="subcellular location">
    <subcellularLocation>
        <location evidence="1">Cell membrane</location>
        <topology evidence="1">Multi-pass membrane protein</topology>
    </subcellularLocation>
</comment>
<evidence type="ECO:0000259" key="9">
    <source>
        <dbReference type="Pfam" id="PF20501"/>
    </source>
</evidence>
<dbReference type="RefSeq" id="WP_015408500.1">
    <property type="nucleotide sequence ID" value="NC_020388.1"/>
</dbReference>
<dbReference type="KEGG" id="nmo:Nmlp_1453"/>
<feature type="transmembrane region" description="Helical" evidence="7">
    <location>
        <begin position="53"/>
        <end position="71"/>
    </location>
</feature>
<dbReference type="Pfam" id="PF13244">
    <property type="entry name" value="MbhD"/>
    <property type="match status" value="1"/>
</dbReference>
<dbReference type="AlphaFoldDB" id="M1XNU5"/>
<accession>M1XNU5</accession>
<dbReference type="Proteomes" id="UP000011867">
    <property type="component" value="Chromosome"/>
</dbReference>
<evidence type="ECO:0000256" key="5">
    <source>
        <dbReference type="ARBA" id="ARBA00022989"/>
    </source>
</evidence>
<dbReference type="NCBIfam" id="NF009159">
    <property type="entry name" value="PRK12504.1"/>
    <property type="match status" value="1"/>
</dbReference>
<dbReference type="GO" id="GO:0005886">
    <property type="term" value="C:plasma membrane"/>
    <property type="evidence" value="ECO:0007669"/>
    <property type="project" value="UniProtKB-SubCell"/>
</dbReference>
<protein>
    <submittedName>
        <fullName evidence="10">Mrp-type sodium/proton antiporter system subunit B1</fullName>
    </submittedName>
</protein>
<keyword evidence="11" id="KW-1185">Reference proteome</keyword>
<keyword evidence="4 7" id="KW-0812">Transmembrane</keyword>
<dbReference type="GeneID" id="14652934"/>
<dbReference type="STRING" id="268739.Nmlp_1453"/>
<evidence type="ECO:0000313" key="11">
    <source>
        <dbReference type="Proteomes" id="UP000011867"/>
    </source>
</evidence>